<protein>
    <submittedName>
        <fullName evidence="1">Uncharacterized protein</fullName>
    </submittedName>
</protein>
<dbReference type="EMBL" id="GBXM01104293">
    <property type="protein sequence ID" value="JAH04284.1"/>
    <property type="molecule type" value="Transcribed_RNA"/>
</dbReference>
<accession>A0A0E9PIF4</accession>
<organism evidence="1">
    <name type="scientific">Anguilla anguilla</name>
    <name type="common">European freshwater eel</name>
    <name type="synonym">Muraena anguilla</name>
    <dbReference type="NCBI Taxonomy" id="7936"/>
    <lineage>
        <taxon>Eukaryota</taxon>
        <taxon>Metazoa</taxon>
        <taxon>Chordata</taxon>
        <taxon>Craniata</taxon>
        <taxon>Vertebrata</taxon>
        <taxon>Euteleostomi</taxon>
        <taxon>Actinopterygii</taxon>
        <taxon>Neopterygii</taxon>
        <taxon>Teleostei</taxon>
        <taxon>Anguilliformes</taxon>
        <taxon>Anguillidae</taxon>
        <taxon>Anguilla</taxon>
    </lineage>
</organism>
<proteinExistence type="predicted"/>
<name>A0A0E9PIF4_ANGAN</name>
<sequence>MSAVVTLSLSEHLLSKRFLRIIFQLLSCS</sequence>
<evidence type="ECO:0000313" key="1">
    <source>
        <dbReference type="EMBL" id="JAH04284.1"/>
    </source>
</evidence>
<reference evidence="1" key="1">
    <citation type="submission" date="2014-11" db="EMBL/GenBank/DDBJ databases">
        <authorList>
            <person name="Amaro Gonzalez C."/>
        </authorList>
    </citation>
    <scope>NUCLEOTIDE SEQUENCE</scope>
</reference>
<dbReference type="AlphaFoldDB" id="A0A0E9PIF4"/>
<reference evidence="1" key="2">
    <citation type="journal article" date="2015" name="Fish Shellfish Immunol.">
        <title>Early steps in the European eel (Anguilla anguilla)-Vibrio vulnificus interaction in the gills: Role of the RtxA13 toxin.</title>
        <authorList>
            <person name="Callol A."/>
            <person name="Pajuelo D."/>
            <person name="Ebbesson L."/>
            <person name="Teles M."/>
            <person name="MacKenzie S."/>
            <person name="Amaro C."/>
        </authorList>
    </citation>
    <scope>NUCLEOTIDE SEQUENCE</scope>
</reference>